<protein>
    <submittedName>
        <fullName evidence="2">Uncharacterized protein</fullName>
    </submittedName>
</protein>
<dbReference type="AlphaFoldDB" id="A0A1X9MF77"/>
<name>A0A1X9MF77_9BACI</name>
<gene>
    <name evidence="2" type="ORF">BkAM31D_20925</name>
</gene>
<accession>A0A1X9MF77</accession>
<feature type="region of interest" description="Disordered" evidence="1">
    <location>
        <begin position="1"/>
        <end position="24"/>
    </location>
</feature>
<dbReference type="STRING" id="199441.BkAM31D_20925"/>
<keyword evidence="3" id="KW-1185">Reference proteome</keyword>
<evidence type="ECO:0000256" key="1">
    <source>
        <dbReference type="SAM" id="MobiDB-lite"/>
    </source>
</evidence>
<evidence type="ECO:0000313" key="2">
    <source>
        <dbReference type="EMBL" id="ARK32105.1"/>
    </source>
</evidence>
<dbReference type="EMBL" id="CP020814">
    <property type="protein sequence ID" value="ARK32105.1"/>
    <property type="molecule type" value="Genomic_DNA"/>
</dbReference>
<organism evidence="2 3">
    <name type="scientific">Halalkalibacter krulwichiae</name>
    <dbReference type="NCBI Taxonomy" id="199441"/>
    <lineage>
        <taxon>Bacteria</taxon>
        <taxon>Bacillati</taxon>
        <taxon>Bacillota</taxon>
        <taxon>Bacilli</taxon>
        <taxon>Bacillales</taxon>
        <taxon>Bacillaceae</taxon>
        <taxon>Halalkalibacter</taxon>
    </lineage>
</organism>
<feature type="compositionally biased region" description="Basic and acidic residues" evidence="1">
    <location>
        <begin position="10"/>
        <end position="24"/>
    </location>
</feature>
<sequence length="127" mass="15016">MRLNPMLNQKKKDVSRRTRSDKKRDIKIPVAKDEKHFIIMASIGRNESETDYCTQLLKSALSRNNEFEEVPYYNYQTTVHIKADLHLQEQISYYAALWGCRSVRKATHRIFMQSLRLERGEIIIEGI</sequence>
<dbReference type="RefSeq" id="WP_066161085.1">
    <property type="nucleotide sequence ID" value="NZ_CP020814.1"/>
</dbReference>
<reference evidence="2 3" key="1">
    <citation type="submission" date="2017-04" db="EMBL/GenBank/DDBJ databases">
        <title>Bacillus krulwichiae AM31D Genome sequencing and assembly.</title>
        <authorList>
            <person name="Krulwich T.A."/>
            <person name="Anastor L."/>
            <person name="Ehrlich R."/>
            <person name="Ehrlich G.D."/>
            <person name="Janto B."/>
        </authorList>
    </citation>
    <scope>NUCLEOTIDE SEQUENCE [LARGE SCALE GENOMIC DNA]</scope>
    <source>
        <strain evidence="2 3">AM31D</strain>
    </source>
</reference>
<proteinExistence type="predicted"/>
<dbReference type="KEGG" id="bkw:BkAM31D_20925"/>
<dbReference type="Proteomes" id="UP000193006">
    <property type="component" value="Chromosome"/>
</dbReference>
<evidence type="ECO:0000313" key="3">
    <source>
        <dbReference type="Proteomes" id="UP000193006"/>
    </source>
</evidence>